<dbReference type="InterPro" id="IPR050466">
    <property type="entry name" value="Carboxylest/Gibb_receptor"/>
</dbReference>
<dbReference type="PANTHER" id="PTHR23024">
    <property type="entry name" value="ARYLACETAMIDE DEACETYLASE"/>
    <property type="match status" value="1"/>
</dbReference>
<dbReference type="SUPFAM" id="SSF53474">
    <property type="entry name" value="alpha/beta-Hydrolases"/>
    <property type="match status" value="1"/>
</dbReference>
<dbReference type="GO" id="GO:0016787">
    <property type="term" value="F:hydrolase activity"/>
    <property type="evidence" value="ECO:0007669"/>
    <property type="project" value="UniProtKB-KW"/>
</dbReference>
<gene>
    <name evidence="4" type="ORF">QC818_04435</name>
</gene>
<evidence type="ECO:0000256" key="2">
    <source>
        <dbReference type="ARBA" id="ARBA00022801"/>
    </source>
</evidence>
<dbReference type="EMBL" id="JARWAK010000003">
    <property type="protein sequence ID" value="MDR5866039.1"/>
    <property type="molecule type" value="Genomic_DNA"/>
</dbReference>
<accession>A0ABU1FZD2</accession>
<feature type="domain" description="Alpha/beta hydrolase fold-3" evidence="3">
    <location>
        <begin position="69"/>
        <end position="246"/>
    </location>
</feature>
<dbReference type="RefSeq" id="WP_309651646.1">
    <property type="nucleotide sequence ID" value="NZ_JARWAK010000003.1"/>
</dbReference>
<dbReference type="PROSITE" id="PS01173">
    <property type="entry name" value="LIPASE_GDXG_HIS"/>
    <property type="match status" value="1"/>
</dbReference>
<dbReference type="Pfam" id="PF07859">
    <property type="entry name" value="Abhydrolase_3"/>
    <property type="match status" value="1"/>
</dbReference>
<evidence type="ECO:0000313" key="5">
    <source>
        <dbReference type="Proteomes" id="UP001264519"/>
    </source>
</evidence>
<sequence length="272" mass="28518">MTPEAFRHAFAQGLRKLDGLPPGAARRRYDRLCGRFAPPLPGDLAIVDGRVAGVPVRRFRPADASPGAVVYVHGGGWSLGSVRSHQGIAASLAARLRREVVSVDYRLAPEASYADALADCRITIETLAPMAAVGDSAGGRLVMDAAAGGGWQGPLGLIYPPVGRPTPATLGPDAPLLSRADILALWQAVADDMPEGDPDRPPGAFLEVLAVEHDPLTAPLEAAVSAWRAAGAEVGYRRAPGLWHGALHAHAALPAMGEAWDDFCTALARRLM</sequence>
<keyword evidence="2 4" id="KW-0378">Hydrolase</keyword>
<evidence type="ECO:0000313" key="4">
    <source>
        <dbReference type="EMBL" id="MDR5866039.1"/>
    </source>
</evidence>
<evidence type="ECO:0000256" key="1">
    <source>
        <dbReference type="ARBA" id="ARBA00010515"/>
    </source>
</evidence>
<dbReference type="InterPro" id="IPR013094">
    <property type="entry name" value="AB_hydrolase_3"/>
</dbReference>
<evidence type="ECO:0000259" key="3">
    <source>
        <dbReference type="Pfam" id="PF07859"/>
    </source>
</evidence>
<protein>
    <submittedName>
        <fullName evidence="4">Alpha/beta hydrolase fold domain-containing protein</fullName>
    </submittedName>
</protein>
<dbReference type="Proteomes" id="UP001264519">
    <property type="component" value="Unassembled WGS sequence"/>
</dbReference>
<reference evidence="4 5" key="1">
    <citation type="submission" date="2023-04" db="EMBL/GenBank/DDBJ databases">
        <title>A long-awaited taxogenomic arrangement of the family Halomonadaceae.</title>
        <authorList>
            <person name="De La Haba R."/>
            <person name="Chuvochina M."/>
            <person name="Wittouck S."/>
            <person name="Arahal D.R."/>
            <person name="Sanchez-Porro C."/>
            <person name="Hugenholtz P."/>
            <person name="Ventosa A."/>
        </authorList>
    </citation>
    <scope>NUCLEOTIDE SEQUENCE [LARGE SCALE GENOMIC DNA]</scope>
    <source>
        <strain evidence="4 5">DSM 23530</strain>
    </source>
</reference>
<dbReference type="InterPro" id="IPR002168">
    <property type="entry name" value="Lipase_GDXG_HIS_AS"/>
</dbReference>
<name>A0ABU1FZD2_9GAMM</name>
<keyword evidence="5" id="KW-1185">Reference proteome</keyword>
<comment type="similarity">
    <text evidence="1">Belongs to the 'GDXG' lipolytic enzyme family.</text>
</comment>
<dbReference type="PANTHER" id="PTHR23024:SF24">
    <property type="entry name" value="ALPHA_BETA HYDROLASE FOLD-3 DOMAIN-CONTAINING PROTEIN"/>
    <property type="match status" value="1"/>
</dbReference>
<organism evidence="4 5">
    <name type="scientific">Halomonas koreensis</name>
    <dbReference type="NCBI Taxonomy" id="245385"/>
    <lineage>
        <taxon>Bacteria</taxon>
        <taxon>Pseudomonadati</taxon>
        <taxon>Pseudomonadota</taxon>
        <taxon>Gammaproteobacteria</taxon>
        <taxon>Oceanospirillales</taxon>
        <taxon>Halomonadaceae</taxon>
        <taxon>Halomonas</taxon>
    </lineage>
</organism>
<proteinExistence type="inferred from homology"/>
<dbReference type="Gene3D" id="3.40.50.1820">
    <property type="entry name" value="alpha/beta hydrolase"/>
    <property type="match status" value="1"/>
</dbReference>
<dbReference type="InterPro" id="IPR029058">
    <property type="entry name" value="AB_hydrolase_fold"/>
</dbReference>
<comment type="caution">
    <text evidence="4">The sequence shown here is derived from an EMBL/GenBank/DDBJ whole genome shotgun (WGS) entry which is preliminary data.</text>
</comment>